<dbReference type="Proteomes" id="UP000324767">
    <property type="component" value="Unassembled WGS sequence"/>
</dbReference>
<dbReference type="PANTHER" id="PTHR20371:SF1">
    <property type="entry name" value="ENOLASE-PHOSPHATASE E1"/>
    <property type="match status" value="1"/>
</dbReference>
<protein>
    <submittedName>
        <fullName evidence="1">2,3-diketo-5-methylthio-1-phosphopentane phosphatase</fullName>
    </submittedName>
</protein>
<dbReference type="GO" id="GO:0019509">
    <property type="term" value="P:L-methionine salvage from methylthioadenosine"/>
    <property type="evidence" value="ECO:0007669"/>
    <property type="project" value="TreeGrafter"/>
</dbReference>
<name>A0A5M8PS71_9LECA</name>
<dbReference type="AlphaFoldDB" id="A0A5M8PS71"/>
<dbReference type="InterPro" id="IPR023214">
    <property type="entry name" value="HAD_sf"/>
</dbReference>
<dbReference type="Gene3D" id="1.10.720.60">
    <property type="match status" value="1"/>
</dbReference>
<dbReference type="OrthoDB" id="272500at2759"/>
<proteinExistence type="predicted"/>
<comment type="caution">
    <text evidence="1">The sequence shown here is derived from an EMBL/GenBank/DDBJ whole genome shotgun (WGS) entry which is preliminary data.</text>
</comment>
<dbReference type="SUPFAM" id="SSF56784">
    <property type="entry name" value="HAD-like"/>
    <property type="match status" value="1"/>
</dbReference>
<dbReference type="Gene3D" id="3.40.50.1000">
    <property type="entry name" value="HAD superfamily/HAD-like"/>
    <property type="match status" value="1"/>
</dbReference>
<dbReference type="PANTHER" id="PTHR20371">
    <property type="entry name" value="ENOLASE-PHOSPHATASE E1"/>
    <property type="match status" value="1"/>
</dbReference>
<evidence type="ECO:0000313" key="2">
    <source>
        <dbReference type="Proteomes" id="UP000324767"/>
    </source>
</evidence>
<dbReference type="GO" id="GO:0043874">
    <property type="term" value="F:acireductone synthase activity"/>
    <property type="evidence" value="ECO:0007669"/>
    <property type="project" value="TreeGrafter"/>
</dbReference>
<sequence length="148" mass="16018">MAAAEPVILLDIEGTICPISFVKETLFPYALRSLPRYLSTHWTDPLPPPLSAFPASATANPTLFTAHFAHLTATDSKLPHFKTLQGQLFAHGYSAGELVTPLFADVAPSLRRWVEELGVRVAIYSSGSVAAQQMLMAHTDAGDLTGWL</sequence>
<accession>A0A5M8PS71</accession>
<reference evidence="1 2" key="1">
    <citation type="submission" date="2019-09" db="EMBL/GenBank/DDBJ databases">
        <title>The hologenome of the rock-dwelling lichen Lasallia pustulata.</title>
        <authorList>
            <person name="Greshake Tzovaras B."/>
            <person name="Segers F."/>
            <person name="Bicker A."/>
            <person name="Dal Grande F."/>
            <person name="Otte J."/>
            <person name="Hankeln T."/>
            <person name="Schmitt I."/>
            <person name="Ebersberger I."/>
        </authorList>
    </citation>
    <scope>NUCLEOTIDE SEQUENCE [LARGE SCALE GENOMIC DNA]</scope>
    <source>
        <strain evidence="1">A1-1</strain>
    </source>
</reference>
<evidence type="ECO:0000313" key="1">
    <source>
        <dbReference type="EMBL" id="KAA6411832.1"/>
    </source>
</evidence>
<dbReference type="InterPro" id="IPR036412">
    <property type="entry name" value="HAD-like_sf"/>
</dbReference>
<gene>
    <name evidence="1" type="ORF">FRX48_03982</name>
</gene>
<organism evidence="1 2">
    <name type="scientific">Lasallia pustulata</name>
    <dbReference type="NCBI Taxonomy" id="136370"/>
    <lineage>
        <taxon>Eukaryota</taxon>
        <taxon>Fungi</taxon>
        <taxon>Dikarya</taxon>
        <taxon>Ascomycota</taxon>
        <taxon>Pezizomycotina</taxon>
        <taxon>Lecanoromycetes</taxon>
        <taxon>OSLEUM clade</taxon>
        <taxon>Umbilicariomycetidae</taxon>
        <taxon>Umbilicariales</taxon>
        <taxon>Umbilicariaceae</taxon>
        <taxon>Lasallia</taxon>
    </lineage>
</organism>
<dbReference type="EMBL" id="VXIT01000006">
    <property type="protein sequence ID" value="KAA6411832.1"/>
    <property type="molecule type" value="Genomic_DNA"/>
</dbReference>